<dbReference type="RefSeq" id="WP_273845639.1">
    <property type="nucleotide sequence ID" value="NZ_JAQQWT010000014.1"/>
</dbReference>
<dbReference type="SUPFAM" id="SSF110857">
    <property type="entry name" value="Gamma-glutamyl cyclotransferase-like"/>
    <property type="match status" value="1"/>
</dbReference>
<dbReference type="InterPro" id="IPR039126">
    <property type="entry name" value="GGACT"/>
</dbReference>
<accession>A0ABV6NG43</accession>
<protein>
    <recommendedName>
        <fullName evidence="2">Gamma-glutamylcyclotransferase family protein</fullName>
    </recommendedName>
</protein>
<dbReference type="CDD" id="cd06661">
    <property type="entry name" value="GGCT_like"/>
    <property type="match status" value="1"/>
</dbReference>
<dbReference type="InterPro" id="IPR036568">
    <property type="entry name" value="GGCT-like_sf"/>
</dbReference>
<feature type="domain" description="Gamma-glutamylcyclotransferase AIG2-like" evidence="3">
    <location>
        <begin position="45"/>
        <end position="163"/>
    </location>
</feature>
<gene>
    <name evidence="4" type="ORF">ACFFH4_11760</name>
</gene>
<dbReference type="Proteomes" id="UP001589833">
    <property type="component" value="Unassembled WGS sequence"/>
</dbReference>
<dbReference type="Gene3D" id="3.10.490.10">
    <property type="entry name" value="Gamma-glutamyl cyclotransferase-like"/>
    <property type="match status" value="1"/>
</dbReference>
<sequence>MSNKELEVPKEAKIDVNPTEGDKVILNYTLPNKNKSRVDNRKVSLFVYGTLVQGGSNHHFLRHATLISTPCWVYGELHDTGLGYPVLKKNQTKRVWGELYEVTKEQLKRIDQLEDYSPLNKLNEYIRVVQRVHTEKHTVDAYVYFAGEKLADCENLIEKGNWLHYLYDIGI</sequence>
<dbReference type="InterPro" id="IPR013024">
    <property type="entry name" value="GGCT-like"/>
</dbReference>
<comment type="caution">
    <text evidence="4">The sequence shown here is derived from an EMBL/GenBank/DDBJ whole genome shotgun (WGS) entry which is preliminary data.</text>
</comment>
<comment type="similarity">
    <text evidence="1 2">Belongs to the gamma-glutamylcyclotransferase family.</text>
</comment>
<name>A0ABV6NG43_9BACI</name>
<dbReference type="EMBL" id="JBHLTR010000016">
    <property type="protein sequence ID" value="MFC0559723.1"/>
    <property type="molecule type" value="Genomic_DNA"/>
</dbReference>
<evidence type="ECO:0000313" key="5">
    <source>
        <dbReference type="Proteomes" id="UP001589833"/>
    </source>
</evidence>
<evidence type="ECO:0000259" key="3">
    <source>
        <dbReference type="Pfam" id="PF06094"/>
    </source>
</evidence>
<keyword evidence="5" id="KW-1185">Reference proteome</keyword>
<evidence type="ECO:0000256" key="2">
    <source>
        <dbReference type="RuleBase" id="RU367036"/>
    </source>
</evidence>
<evidence type="ECO:0000256" key="1">
    <source>
        <dbReference type="ARBA" id="ARBA00008861"/>
    </source>
</evidence>
<reference evidence="4 5" key="1">
    <citation type="submission" date="2024-09" db="EMBL/GenBank/DDBJ databases">
        <authorList>
            <person name="Sun Q."/>
            <person name="Mori K."/>
        </authorList>
    </citation>
    <scope>NUCLEOTIDE SEQUENCE [LARGE SCALE GENOMIC DNA]</scope>
    <source>
        <strain evidence="4 5">NCAIM B.02301</strain>
    </source>
</reference>
<dbReference type="PANTHER" id="PTHR12510">
    <property type="entry name" value="TROPONIN C-AKIN-1 PROTEIN"/>
    <property type="match status" value="1"/>
</dbReference>
<dbReference type="Pfam" id="PF06094">
    <property type="entry name" value="GGACT"/>
    <property type="match status" value="1"/>
</dbReference>
<dbReference type="PANTHER" id="PTHR12510:SF4">
    <property type="entry name" value="GAMMA-GLUTAMYLAMINECYCLOTRANSFERASE"/>
    <property type="match status" value="1"/>
</dbReference>
<evidence type="ECO:0000313" key="4">
    <source>
        <dbReference type="EMBL" id="MFC0559723.1"/>
    </source>
</evidence>
<organism evidence="4 5">
    <name type="scientific">Halalkalibacter alkalisediminis</name>
    <dbReference type="NCBI Taxonomy" id="935616"/>
    <lineage>
        <taxon>Bacteria</taxon>
        <taxon>Bacillati</taxon>
        <taxon>Bacillota</taxon>
        <taxon>Bacilli</taxon>
        <taxon>Bacillales</taxon>
        <taxon>Bacillaceae</taxon>
        <taxon>Halalkalibacter</taxon>
    </lineage>
</organism>
<proteinExistence type="inferred from homology"/>
<dbReference type="InterPro" id="IPR009288">
    <property type="entry name" value="AIG2-like_dom"/>
</dbReference>